<feature type="transmembrane region" description="Helical" evidence="1">
    <location>
        <begin position="16"/>
        <end position="39"/>
    </location>
</feature>
<evidence type="ECO:0000313" key="2">
    <source>
        <dbReference type="EMBL" id="GAO99420.1"/>
    </source>
</evidence>
<accession>A0A0K8MFY7</accession>
<sequence>MYYRDGKYLELSWHQVYFYFFLSLFFDSLGNGLSVSTNLGSAPWTAGAANLSNVTGVPIAYYLAGTTFLVAIANIFLAHKFVLKRFMGNIAFGLMFSFLAGFFNSLFISMGIQSQALWLKIILDLFGVAMVGVAISAYQRVNFILHPIDDMTNILRFSYFHGSAPKAQMSNFIFAISISLLCWAVSGKIVALNIGTAFSFFMQGNIIAWSDRLVFPHLVHGNMDMTHKDIPVQN</sequence>
<dbReference type="AlphaFoldDB" id="A0A0K8MFY7"/>
<reference evidence="2 3" key="1">
    <citation type="journal article" date="2015" name="BMC Genomics">
        <title>Comparative genomics of Fructobacillus spp. and Leuconostoc spp. reveals niche-specific evolution of Fructobacillus spp.</title>
        <authorList>
            <person name="Endo A."/>
            <person name="Tanizawa Y."/>
            <person name="Tanaka N."/>
            <person name="Maeno S."/>
            <person name="Kumar H."/>
            <person name="Shiwa Y."/>
            <person name="Okada S."/>
            <person name="Yoshikawa H."/>
            <person name="Dicks L."/>
            <person name="Nakagawa J."/>
            <person name="Arita M."/>
        </authorList>
    </citation>
    <scope>NUCLEOTIDE SEQUENCE [LARGE SCALE GENOMIC DNA]</scope>
    <source>
        <strain evidence="2 3">JCM 12225</strain>
    </source>
</reference>
<name>A0A0K8MFY7_9LACO</name>
<proteinExistence type="predicted"/>
<organism evidence="2 3">
    <name type="scientific">Fructobacillus ficulneus</name>
    <dbReference type="NCBI Taxonomy" id="157463"/>
    <lineage>
        <taxon>Bacteria</taxon>
        <taxon>Bacillati</taxon>
        <taxon>Bacillota</taxon>
        <taxon>Bacilli</taxon>
        <taxon>Lactobacillales</taxon>
        <taxon>Lactobacillaceae</taxon>
        <taxon>Fructobacillus</taxon>
    </lineage>
</organism>
<feature type="transmembrane region" description="Helical" evidence="1">
    <location>
        <begin position="90"/>
        <end position="112"/>
    </location>
</feature>
<protein>
    <submittedName>
        <fullName evidence="2">Conserved membrane protein</fullName>
    </submittedName>
</protein>
<feature type="transmembrane region" description="Helical" evidence="1">
    <location>
        <begin position="172"/>
        <end position="194"/>
    </location>
</feature>
<dbReference type="EMBL" id="DF967991">
    <property type="protein sequence ID" value="GAO99420.1"/>
    <property type="molecule type" value="Genomic_DNA"/>
</dbReference>
<keyword evidence="1" id="KW-0472">Membrane</keyword>
<evidence type="ECO:0000313" key="3">
    <source>
        <dbReference type="Proteomes" id="UP000253891"/>
    </source>
</evidence>
<gene>
    <name evidence="2" type="primary">map</name>
    <name evidence="2" type="ORF">FFIC_140120</name>
</gene>
<dbReference type="Pfam" id="PF19700">
    <property type="entry name" value="DUF6198"/>
    <property type="match status" value="1"/>
</dbReference>
<keyword evidence="1" id="KW-0812">Transmembrane</keyword>
<dbReference type="STRING" id="157463.GCA_001047075_00352"/>
<feature type="transmembrane region" description="Helical" evidence="1">
    <location>
        <begin position="118"/>
        <end position="138"/>
    </location>
</feature>
<dbReference type="RefSeq" id="WP_061992836.1">
    <property type="nucleotide sequence ID" value="NZ_DF967991.1"/>
</dbReference>
<keyword evidence="3" id="KW-1185">Reference proteome</keyword>
<keyword evidence="1" id="KW-1133">Transmembrane helix</keyword>
<feature type="transmembrane region" description="Helical" evidence="1">
    <location>
        <begin position="59"/>
        <end position="78"/>
    </location>
</feature>
<dbReference type="Proteomes" id="UP000253891">
    <property type="component" value="Unassembled WGS sequence"/>
</dbReference>
<evidence type="ECO:0000256" key="1">
    <source>
        <dbReference type="SAM" id="Phobius"/>
    </source>
</evidence>
<dbReference type="InterPro" id="IPR038750">
    <property type="entry name" value="YczE/YyaS-like"/>
</dbReference>
<dbReference type="OrthoDB" id="3237813at2"/>